<dbReference type="PANTHER" id="PTHR30283:SF4">
    <property type="entry name" value="PEROXIDE STRESS RESISTANCE PROTEIN YAAA"/>
    <property type="match status" value="1"/>
</dbReference>
<gene>
    <name evidence="2" type="ORF">ASTO00021_LOCUS14169</name>
</gene>
<dbReference type="AlphaFoldDB" id="A0A7S3V0R7"/>
<proteinExistence type="inferred from homology"/>
<feature type="compositionally biased region" description="Basic residues" evidence="1">
    <location>
        <begin position="320"/>
        <end position="333"/>
    </location>
</feature>
<sequence>MICLLSPAKTLMETSASLASTFRKSDVALKSKVSCSKPTLEKQSRRLVESMQQLNKKQLKDLLGVSDAIADLNFNRFKDFYNQKEYIASYLYDGPAYKGLNAMEMNDEELKTLEKSLCILTGLYGYVKAFDVIQPYRLDMGKKLQADGCKNLYDYWKTQNITKSIGLFAKQNGAKIVLNCASQEYAKVVDFAMLENDFDIKVVNCVFKANSGRLASVFAKQARGMMVRYVATTNPSTLDDLQGFSGSAGHFRYSGVESNGTDIVFERFETPITKRAGNYIQNQKRKVVNGGGGETNAVQREKKAKRDTGSKEQMSTQVSTHRRGTRRSSRVVKAKTEES</sequence>
<protein>
    <submittedName>
        <fullName evidence="2">Uncharacterized protein</fullName>
    </submittedName>
</protein>
<accession>A0A7S3V0R7</accession>
<dbReference type="Pfam" id="PF03883">
    <property type="entry name" value="H2O2_YaaD"/>
    <property type="match status" value="1"/>
</dbReference>
<dbReference type="HAMAP" id="MF_00652">
    <property type="entry name" value="UPF0246"/>
    <property type="match status" value="1"/>
</dbReference>
<name>A0A7S3V0R7_9STRA</name>
<feature type="compositionally biased region" description="Basic and acidic residues" evidence="1">
    <location>
        <begin position="299"/>
        <end position="310"/>
    </location>
</feature>
<reference evidence="2" key="1">
    <citation type="submission" date="2021-01" db="EMBL/GenBank/DDBJ databases">
        <authorList>
            <person name="Corre E."/>
            <person name="Pelletier E."/>
            <person name="Niang G."/>
            <person name="Scheremetjew M."/>
            <person name="Finn R."/>
            <person name="Kale V."/>
            <person name="Holt S."/>
            <person name="Cochrane G."/>
            <person name="Meng A."/>
            <person name="Brown T."/>
            <person name="Cohen L."/>
        </authorList>
    </citation>
    <scope>NUCLEOTIDE SEQUENCE</scope>
    <source>
        <strain evidence="2">GSBS06</strain>
    </source>
</reference>
<evidence type="ECO:0000256" key="1">
    <source>
        <dbReference type="SAM" id="MobiDB-lite"/>
    </source>
</evidence>
<evidence type="ECO:0000313" key="2">
    <source>
        <dbReference type="EMBL" id="CAE0444116.1"/>
    </source>
</evidence>
<dbReference type="EMBL" id="HBIN01018574">
    <property type="protein sequence ID" value="CAE0444116.1"/>
    <property type="molecule type" value="Transcribed_RNA"/>
</dbReference>
<dbReference type="GO" id="GO:0005829">
    <property type="term" value="C:cytosol"/>
    <property type="evidence" value="ECO:0007669"/>
    <property type="project" value="TreeGrafter"/>
</dbReference>
<organism evidence="2">
    <name type="scientific">Aplanochytrium stocchinoi</name>
    <dbReference type="NCBI Taxonomy" id="215587"/>
    <lineage>
        <taxon>Eukaryota</taxon>
        <taxon>Sar</taxon>
        <taxon>Stramenopiles</taxon>
        <taxon>Bigyra</taxon>
        <taxon>Labyrinthulomycetes</taxon>
        <taxon>Thraustochytrida</taxon>
        <taxon>Thraustochytriidae</taxon>
        <taxon>Aplanochytrium</taxon>
    </lineage>
</organism>
<dbReference type="GO" id="GO:0033194">
    <property type="term" value="P:response to hydroperoxide"/>
    <property type="evidence" value="ECO:0007669"/>
    <property type="project" value="TreeGrafter"/>
</dbReference>
<dbReference type="PANTHER" id="PTHR30283">
    <property type="entry name" value="PEROXIDE STRESS RESPONSE PROTEIN YAAA"/>
    <property type="match status" value="1"/>
</dbReference>
<dbReference type="InterPro" id="IPR005583">
    <property type="entry name" value="YaaA"/>
</dbReference>
<feature type="region of interest" description="Disordered" evidence="1">
    <location>
        <begin position="286"/>
        <end position="339"/>
    </location>
</feature>